<dbReference type="InterPro" id="IPR028356">
    <property type="entry name" value="UDPglc_DH_euk"/>
</dbReference>
<accession>A0A9D5CIA4</accession>
<organism evidence="3 4">
    <name type="scientific">Dioscorea zingiberensis</name>
    <dbReference type="NCBI Taxonomy" id="325984"/>
    <lineage>
        <taxon>Eukaryota</taxon>
        <taxon>Viridiplantae</taxon>
        <taxon>Streptophyta</taxon>
        <taxon>Embryophyta</taxon>
        <taxon>Tracheophyta</taxon>
        <taxon>Spermatophyta</taxon>
        <taxon>Magnoliopsida</taxon>
        <taxon>Liliopsida</taxon>
        <taxon>Dioscoreales</taxon>
        <taxon>Dioscoreaceae</taxon>
        <taxon>Dioscorea</taxon>
    </lineage>
</organism>
<dbReference type="AlphaFoldDB" id="A0A9D5CIA4"/>
<sequence length="184" mass="20394">MAAEGSSSAVLEDEFYGAASGWVEARSTCDHLSSLSSDLSQIPHPDSQCSRSTSQTLISFPFVSFVNWMFFIATGANVAEVAYAVGRDTRIGPMFLNATVGFRGSCLQKDILNLLYICECNGLPEVAHYWKQVIMINDCEKMRFVNRVVTSMFNTVSGKNSALHSRRMPGTQERLLRQMFAKVS</sequence>
<evidence type="ECO:0000256" key="1">
    <source>
        <dbReference type="ARBA" id="ARBA00047473"/>
    </source>
</evidence>
<evidence type="ECO:0000313" key="4">
    <source>
        <dbReference type="Proteomes" id="UP001085076"/>
    </source>
</evidence>
<dbReference type="InterPro" id="IPR008927">
    <property type="entry name" value="6-PGluconate_DH-like_C_sf"/>
</dbReference>
<dbReference type="Pfam" id="PF00984">
    <property type="entry name" value="UDPG_MGDP_dh"/>
    <property type="match status" value="1"/>
</dbReference>
<dbReference type="GO" id="GO:0005634">
    <property type="term" value="C:nucleus"/>
    <property type="evidence" value="ECO:0007669"/>
    <property type="project" value="TreeGrafter"/>
</dbReference>
<comment type="caution">
    <text evidence="3">The sequence shown here is derived from an EMBL/GenBank/DDBJ whole genome shotgun (WGS) entry which is preliminary data.</text>
</comment>
<gene>
    <name evidence="3" type="ORF">J5N97_015686</name>
</gene>
<dbReference type="GO" id="GO:0003979">
    <property type="term" value="F:UDP-glucose 6-dehydrogenase activity"/>
    <property type="evidence" value="ECO:0007669"/>
    <property type="project" value="UniProtKB-EC"/>
</dbReference>
<dbReference type="SUPFAM" id="SSF48179">
    <property type="entry name" value="6-phosphogluconate dehydrogenase C-terminal domain-like"/>
    <property type="match status" value="1"/>
</dbReference>
<dbReference type="Proteomes" id="UP001085076">
    <property type="component" value="Miscellaneous, Linkage group lg04"/>
</dbReference>
<evidence type="ECO:0000313" key="3">
    <source>
        <dbReference type="EMBL" id="KAJ0973721.1"/>
    </source>
</evidence>
<dbReference type="EMBL" id="JAGGNH010000004">
    <property type="protein sequence ID" value="KAJ0973721.1"/>
    <property type="molecule type" value="Genomic_DNA"/>
</dbReference>
<dbReference type="PANTHER" id="PTHR11374:SF3">
    <property type="entry name" value="UDP-GLUCOSE 6-DEHYDROGENASE"/>
    <property type="match status" value="1"/>
</dbReference>
<dbReference type="InterPro" id="IPR014026">
    <property type="entry name" value="UDP-Glc/GDP-Man_DH_dimer"/>
</dbReference>
<comment type="catalytic activity">
    <reaction evidence="1">
        <text>UDP-alpha-D-glucose + 2 NAD(+) + H2O = UDP-alpha-D-glucuronate + 2 NADH + 3 H(+)</text>
        <dbReference type="Rhea" id="RHEA:23596"/>
        <dbReference type="ChEBI" id="CHEBI:15377"/>
        <dbReference type="ChEBI" id="CHEBI:15378"/>
        <dbReference type="ChEBI" id="CHEBI:57540"/>
        <dbReference type="ChEBI" id="CHEBI:57945"/>
        <dbReference type="ChEBI" id="CHEBI:58052"/>
        <dbReference type="ChEBI" id="CHEBI:58885"/>
        <dbReference type="EC" id="1.1.1.22"/>
    </reaction>
</comment>
<dbReference type="OrthoDB" id="5059218at2759"/>
<dbReference type="Gene3D" id="3.40.50.720">
    <property type="entry name" value="NAD(P)-binding Rossmann-like Domain"/>
    <property type="match status" value="1"/>
</dbReference>
<evidence type="ECO:0000259" key="2">
    <source>
        <dbReference type="Pfam" id="PF00984"/>
    </source>
</evidence>
<reference evidence="3" key="2">
    <citation type="journal article" date="2022" name="Hortic Res">
        <title>The genome of Dioscorea zingiberensis sheds light on the biosynthesis, origin and evolution of the medicinally important diosgenin saponins.</title>
        <authorList>
            <person name="Li Y."/>
            <person name="Tan C."/>
            <person name="Li Z."/>
            <person name="Guo J."/>
            <person name="Li S."/>
            <person name="Chen X."/>
            <person name="Wang C."/>
            <person name="Dai X."/>
            <person name="Yang H."/>
            <person name="Song W."/>
            <person name="Hou L."/>
            <person name="Xu J."/>
            <person name="Tong Z."/>
            <person name="Xu A."/>
            <person name="Yuan X."/>
            <person name="Wang W."/>
            <person name="Yang Q."/>
            <person name="Chen L."/>
            <person name="Sun Z."/>
            <person name="Wang K."/>
            <person name="Pan B."/>
            <person name="Chen J."/>
            <person name="Bao Y."/>
            <person name="Liu F."/>
            <person name="Qi X."/>
            <person name="Gang D.R."/>
            <person name="Wen J."/>
            <person name="Li J."/>
        </authorList>
    </citation>
    <scope>NUCLEOTIDE SEQUENCE</scope>
    <source>
        <strain evidence="3">Dzin_1.0</strain>
    </source>
</reference>
<feature type="domain" description="UDP-glucose/GDP-mannose dehydrogenase dimerisation" evidence="2">
    <location>
        <begin position="63"/>
        <end position="138"/>
    </location>
</feature>
<dbReference type="GO" id="GO:0051287">
    <property type="term" value="F:NAD binding"/>
    <property type="evidence" value="ECO:0007669"/>
    <property type="project" value="InterPro"/>
</dbReference>
<proteinExistence type="predicted"/>
<reference evidence="3" key="1">
    <citation type="submission" date="2021-03" db="EMBL/GenBank/DDBJ databases">
        <authorList>
            <person name="Li Z."/>
            <person name="Yang C."/>
        </authorList>
    </citation>
    <scope>NUCLEOTIDE SEQUENCE</scope>
    <source>
        <strain evidence="3">Dzin_1.0</strain>
        <tissue evidence="3">Leaf</tissue>
    </source>
</reference>
<dbReference type="PANTHER" id="PTHR11374">
    <property type="entry name" value="UDP-GLUCOSE DEHYDROGENASE/UDP-MANNAC DEHYDROGENASE"/>
    <property type="match status" value="1"/>
</dbReference>
<dbReference type="GO" id="GO:0006024">
    <property type="term" value="P:glycosaminoglycan biosynthetic process"/>
    <property type="evidence" value="ECO:0007669"/>
    <property type="project" value="TreeGrafter"/>
</dbReference>
<name>A0A9D5CIA4_9LILI</name>
<keyword evidence="4" id="KW-1185">Reference proteome</keyword>
<protein>
    <recommendedName>
        <fullName evidence="2">UDP-glucose/GDP-mannose dehydrogenase dimerisation domain-containing protein</fullName>
    </recommendedName>
</protein>